<evidence type="ECO:0000256" key="1">
    <source>
        <dbReference type="ARBA" id="ARBA00005664"/>
    </source>
</evidence>
<evidence type="ECO:0000313" key="5">
    <source>
        <dbReference type="Proteomes" id="UP001189429"/>
    </source>
</evidence>
<protein>
    <recommendedName>
        <fullName evidence="6">Galactosyl transferase GMA12/MNN10 family protein</fullName>
    </recommendedName>
</protein>
<evidence type="ECO:0008006" key="6">
    <source>
        <dbReference type="Google" id="ProtNLM"/>
    </source>
</evidence>
<keyword evidence="5" id="KW-1185">Reference proteome</keyword>
<dbReference type="Gene3D" id="3.90.550.10">
    <property type="entry name" value="Spore Coat Polysaccharide Biosynthesis Protein SpsA, Chain A"/>
    <property type="match status" value="1"/>
</dbReference>
<evidence type="ECO:0000256" key="2">
    <source>
        <dbReference type="ARBA" id="ARBA00022676"/>
    </source>
</evidence>
<dbReference type="Pfam" id="PF05637">
    <property type="entry name" value="Glyco_transf_34"/>
    <property type="match status" value="1"/>
</dbReference>
<sequence>MTTTEPWRCTTRSSSCPLAYLVDVLTTRLSVRLCRTSSGTVTCTTSRCHRVCAAHYPDFDTRTPGDHHAKWEKYLRLHAEMASSRDEWFMWIDCDAIFTNVSFDWSHLLPQRGRDTGARPSRDLVVSRDRNGFNLGVFFLRNTPWSLGYIDAMLARQEHIDHQLWRRRRPNSLRDQRALDDMLLADPLLIRRLQVVPQKLINSFLSHSKGNGAIWGQGDWIAHQVDCLRAECNAELLDVARRLA</sequence>
<dbReference type="SUPFAM" id="SSF53448">
    <property type="entry name" value="Nucleotide-diphospho-sugar transferases"/>
    <property type="match status" value="1"/>
</dbReference>
<reference evidence="4" key="1">
    <citation type="submission" date="2023-10" db="EMBL/GenBank/DDBJ databases">
        <authorList>
            <person name="Chen Y."/>
            <person name="Shah S."/>
            <person name="Dougan E. K."/>
            <person name="Thang M."/>
            <person name="Chan C."/>
        </authorList>
    </citation>
    <scope>NUCLEOTIDE SEQUENCE [LARGE SCALE GENOMIC DNA]</scope>
</reference>
<comment type="similarity">
    <text evidence="1">Belongs to the glycosyltransferase 34 family.</text>
</comment>
<evidence type="ECO:0000313" key="4">
    <source>
        <dbReference type="EMBL" id="CAK0881793.1"/>
    </source>
</evidence>
<dbReference type="InterPro" id="IPR029044">
    <property type="entry name" value="Nucleotide-diphossugar_trans"/>
</dbReference>
<keyword evidence="2" id="KW-0328">Glycosyltransferase</keyword>
<keyword evidence="3" id="KW-0808">Transferase</keyword>
<gene>
    <name evidence="4" type="ORF">PCOR1329_LOCUS64515</name>
</gene>
<organism evidence="4 5">
    <name type="scientific">Prorocentrum cordatum</name>
    <dbReference type="NCBI Taxonomy" id="2364126"/>
    <lineage>
        <taxon>Eukaryota</taxon>
        <taxon>Sar</taxon>
        <taxon>Alveolata</taxon>
        <taxon>Dinophyceae</taxon>
        <taxon>Prorocentrales</taxon>
        <taxon>Prorocentraceae</taxon>
        <taxon>Prorocentrum</taxon>
    </lineage>
</organism>
<dbReference type="PANTHER" id="PTHR31306">
    <property type="entry name" value="ALPHA-1,6-MANNOSYLTRANSFERASE MNN11-RELATED"/>
    <property type="match status" value="1"/>
</dbReference>
<dbReference type="Proteomes" id="UP001189429">
    <property type="component" value="Unassembled WGS sequence"/>
</dbReference>
<dbReference type="InterPro" id="IPR008630">
    <property type="entry name" value="Glyco_trans_34"/>
</dbReference>
<proteinExistence type="inferred from homology"/>
<dbReference type="EMBL" id="CAUYUJ010018228">
    <property type="protein sequence ID" value="CAK0881793.1"/>
    <property type="molecule type" value="Genomic_DNA"/>
</dbReference>
<dbReference type="PANTHER" id="PTHR31306:SF4">
    <property type="entry name" value="ALPHA-1,2-GALACTOSYLTRANSFERASE"/>
    <property type="match status" value="1"/>
</dbReference>
<comment type="caution">
    <text evidence="4">The sequence shown here is derived from an EMBL/GenBank/DDBJ whole genome shotgun (WGS) entry which is preliminary data.</text>
</comment>
<accession>A0ABN9W6R9</accession>
<evidence type="ECO:0000256" key="3">
    <source>
        <dbReference type="ARBA" id="ARBA00022679"/>
    </source>
</evidence>
<name>A0ABN9W6R9_9DINO</name>